<keyword evidence="2" id="KW-1185">Reference proteome</keyword>
<accession>A0AAD2CER5</accession>
<dbReference type="AlphaFoldDB" id="A0AAD2CER5"/>
<reference evidence="1" key="1">
    <citation type="submission" date="2023-08" db="EMBL/GenBank/DDBJ databases">
        <authorList>
            <person name="Audoor S."/>
            <person name="Bilcke G."/>
        </authorList>
    </citation>
    <scope>NUCLEOTIDE SEQUENCE</scope>
</reference>
<dbReference type="EMBL" id="CAKOGP040000048">
    <property type="protein sequence ID" value="CAJ1928496.1"/>
    <property type="molecule type" value="Genomic_DNA"/>
</dbReference>
<sequence length="188" mass="21282">MSSMGYRLTTVMGLKQLKAPKEDGTEQDLEDFLTSLTDKAIIRWADGGDVGYNVEENAEPEIKESDSLTAAEESDARKVKAYERLMDKYEDRKDAFWTNTIAMFQLIMSNVTTTMRNKIKLTDGHLVASKNKDLVWLMSTVDVCVPPKGLETQSPAEPRRPAEPTRRWSLEEMKVVCERPEEAVGSLF</sequence>
<gene>
    <name evidence="1" type="ORF">CYCCA115_LOCUS1494</name>
</gene>
<comment type="caution">
    <text evidence="1">The sequence shown here is derived from an EMBL/GenBank/DDBJ whole genome shotgun (WGS) entry which is preliminary data.</text>
</comment>
<dbReference type="Proteomes" id="UP001295423">
    <property type="component" value="Unassembled WGS sequence"/>
</dbReference>
<protein>
    <submittedName>
        <fullName evidence="1">Uncharacterized protein</fullName>
    </submittedName>
</protein>
<organism evidence="1 2">
    <name type="scientific">Cylindrotheca closterium</name>
    <dbReference type="NCBI Taxonomy" id="2856"/>
    <lineage>
        <taxon>Eukaryota</taxon>
        <taxon>Sar</taxon>
        <taxon>Stramenopiles</taxon>
        <taxon>Ochrophyta</taxon>
        <taxon>Bacillariophyta</taxon>
        <taxon>Bacillariophyceae</taxon>
        <taxon>Bacillariophycidae</taxon>
        <taxon>Bacillariales</taxon>
        <taxon>Bacillariaceae</taxon>
        <taxon>Cylindrotheca</taxon>
    </lineage>
</organism>
<evidence type="ECO:0000313" key="2">
    <source>
        <dbReference type="Proteomes" id="UP001295423"/>
    </source>
</evidence>
<proteinExistence type="predicted"/>
<name>A0AAD2CER5_9STRA</name>
<evidence type="ECO:0000313" key="1">
    <source>
        <dbReference type="EMBL" id="CAJ1928496.1"/>
    </source>
</evidence>